<dbReference type="SUPFAM" id="SSF50965">
    <property type="entry name" value="Galactose oxidase, central domain"/>
    <property type="match status" value="1"/>
</dbReference>
<name>A0AAE1JU46_9FABA</name>
<feature type="domain" description="F-box" evidence="1">
    <location>
        <begin position="13"/>
        <end position="53"/>
    </location>
</feature>
<accession>A0AAE1JU46</accession>
<sequence>MTQMKIHRGKQVLPKDVIISILVRLPVRSLIRFQCVCKEWKFRFRSPSFIAEHLQHSAHQEPFLFFDDYGKFEPYRAYLLNCEMRVVEIPSDPYVDTVRCVWAVNSCNGLICLALSTLPPTLFLYVWNPAIREARLVHGGEDYLEDENFHIGFGFSSTVNDYKIVKIRDCDYGCLVSHVEVYSLNIGTWKEVEFGKLDDVVISSDGFNFNGAIFWIGSKLGADEDEDDIDIIVSFDIATELFTLIPMPPLPFPVTYGLYRKYLTIYENKLLCYLIL</sequence>
<keyword evidence="3" id="KW-1185">Reference proteome</keyword>
<dbReference type="PANTHER" id="PTHR31672">
    <property type="entry name" value="BNACNNG10540D PROTEIN"/>
    <property type="match status" value="1"/>
</dbReference>
<dbReference type="InterPro" id="IPR006527">
    <property type="entry name" value="F-box-assoc_dom_typ1"/>
</dbReference>
<dbReference type="Pfam" id="PF07734">
    <property type="entry name" value="FBA_1"/>
    <property type="match status" value="1"/>
</dbReference>
<dbReference type="CDD" id="cd22157">
    <property type="entry name" value="F-box_AtFBW1-like"/>
    <property type="match status" value="1"/>
</dbReference>
<proteinExistence type="predicted"/>
<comment type="caution">
    <text evidence="2">The sequence shown here is derived from an EMBL/GenBank/DDBJ whole genome shotgun (WGS) entry which is preliminary data.</text>
</comment>
<dbReference type="InterPro" id="IPR001810">
    <property type="entry name" value="F-box_dom"/>
</dbReference>
<dbReference type="Pfam" id="PF00646">
    <property type="entry name" value="F-box"/>
    <property type="match status" value="1"/>
</dbReference>
<dbReference type="Gene3D" id="1.20.1280.50">
    <property type="match status" value="1"/>
</dbReference>
<dbReference type="AlphaFoldDB" id="A0AAE1JU46"/>
<evidence type="ECO:0000313" key="2">
    <source>
        <dbReference type="EMBL" id="KAK4259384.1"/>
    </source>
</evidence>
<dbReference type="PANTHER" id="PTHR31672:SF13">
    <property type="entry name" value="F-BOX PROTEIN CPR30-LIKE"/>
    <property type="match status" value="1"/>
</dbReference>
<dbReference type="SUPFAM" id="SSF81383">
    <property type="entry name" value="F-box domain"/>
    <property type="match status" value="1"/>
</dbReference>
<dbReference type="InterPro" id="IPR036047">
    <property type="entry name" value="F-box-like_dom_sf"/>
</dbReference>
<dbReference type="SMART" id="SM00256">
    <property type="entry name" value="FBOX"/>
    <property type="match status" value="1"/>
</dbReference>
<protein>
    <recommendedName>
        <fullName evidence="1">F-box domain-containing protein</fullName>
    </recommendedName>
</protein>
<dbReference type="NCBIfam" id="TIGR01640">
    <property type="entry name" value="F_box_assoc_1"/>
    <property type="match status" value="1"/>
</dbReference>
<reference evidence="2" key="1">
    <citation type="submission" date="2023-10" db="EMBL/GenBank/DDBJ databases">
        <title>Chromosome-level genome of the transformable northern wattle, Acacia crassicarpa.</title>
        <authorList>
            <person name="Massaro I."/>
            <person name="Sinha N.R."/>
            <person name="Poethig S."/>
            <person name="Leichty A.R."/>
        </authorList>
    </citation>
    <scope>NUCLEOTIDE SEQUENCE</scope>
    <source>
        <strain evidence="2">Acra3RX</strain>
        <tissue evidence="2">Leaf</tissue>
    </source>
</reference>
<organism evidence="2 3">
    <name type="scientific">Acacia crassicarpa</name>
    <name type="common">northern wattle</name>
    <dbReference type="NCBI Taxonomy" id="499986"/>
    <lineage>
        <taxon>Eukaryota</taxon>
        <taxon>Viridiplantae</taxon>
        <taxon>Streptophyta</taxon>
        <taxon>Embryophyta</taxon>
        <taxon>Tracheophyta</taxon>
        <taxon>Spermatophyta</taxon>
        <taxon>Magnoliopsida</taxon>
        <taxon>eudicotyledons</taxon>
        <taxon>Gunneridae</taxon>
        <taxon>Pentapetalae</taxon>
        <taxon>rosids</taxon>
        <taxon>fabids</taxon>
        <taxon>Fabales</taxon>
        <taxon>Fabaceae</taxon>
        <taxon>Caesalpinioideae</taxon>
        <taxon>mimosoid clade</taxon>
        <taxon>Acacieae</taxon>
        <taxon>Acacia</taxon>
    </lineage>
</organism>
<dbReference type="InterPro" id="IPR017451">
    <property type="entry name" value="F-box-assoc_interact_dom"/>
</dbReference>
<dbReference type="InterPro" id="IPR050796">
    <property type="entry name" value="SCF_F-box_component"/>
</dbReference>
<dbReference type="Proteomes" id="UP001293593">
    <property type="component" value="Unassembled WGS sequence"/>
</dbReference>
<evidence type="ECO:0000313" key="3">
    <source>
        <dbReference type="Proteomes" id="UP001293593"/>
    </source>
</evidence>
<dbReference type="EMBL" id="JAWXYG010000011">
    <property type="protein sequence ID" value="KAK4259384.1"/>
    <property type="molecule type" value="Genomic_DNA"/>
</dbReference>
<dbReference type="InterPro" id="IPR011043">
    <property type="entry name" value="Gal_Oxase/kelch_b-propeller"/>
</dbReference>
<evidence type="ECO:0000259" key="1">
    <source>
        <dbReference type="SMART" id="SM00256"/>
    </source>
</evidence>
<gene>
    <name evidence="2" type="ORF">QN277_005722</name>
</gene>